<dbReference type="RefSeq" id="WP_065211270.1">
    <property type="nucleotide sequence ID" value="NZ_CP016179.1"/>
</dbReference>
<evidence type="ECO:0000313" key="3">
    <source>
        <dbReference type="Proteomes" id="UP000092018"/>
    </source>
</evidence>
<dbReference type="Gene3D" id="1.10.287.2170">
    <property type="match status" value="1"/>
</dbReference>
<dbReference type="GO" id="GO:0003677">
    <property type="term" value="F:DNA binding"/>
    <property type="evidence" value="ECO:0007669"/>
    <property type="project" value="InterPro"/>
</dbReference>
<reference evidence="2 3" key="1">
    <citation type="submission" date="2016-06" db="EMBL/GenBank/DDBJ databases">
        <title>Adaptive Radiation by Waves of Gene Transfer Leads to Fine-Scale Resource Partitioning in Marine Microbes.</title>
        <authorList>
            <person name="Hehemann J.-H."/>
            <person name="Arevalo P."/>
            <person name="Datta M.S."/>
            <person name="Yu X."/>
            <person name="Corzett C."/>
            <person name="Henschel A."/>
            <person name="Preheim S.P."/>
            <person name="Timberlake S."/>
            <person name="Alm E.J."/>
            <person name="Polz M.F."/>
        </authorList>
    </citation>
    <scope>NUCLEOTIDE SEQUENCE [LARGE SCALE GENOMIC DNA]</scope>
    <source>
        <strain evidence="2 3">FF50</strain>
        <plasmid evidence="2 3">unnamed1</plasmid>
    </source>
</reference>
<dbReference type="KEGG" id="vbr:A6E01_20065"/>
<dbReference type="GO" id="GO:0006355">
    <property type="term" value="P:regulation of DNA-templated transcription"/>
    <property type="evidence" value="ECO:0007669"/>
    <property type="project" value="InterPro"/>
</dbReference>
<dbReference type="PANTHER" id="PTHR36172">
    <property type="match status" value="1"/>
</dbReference>
<evidence type="ECO:0000259" key="1">
    <source>
        <dbReference type="PROSITE" id="PS51736"/>
    </source>
</evidence>
<dbReference type="GO" id="GO:0000150">
    <property type="term" value="F:DNA strand exchange activity"/>
    <property type="evidence" value="ECO:0007669"/>
    <property type="project" value="InterPro"/>
</dbReference>
<dbReference type="Pfam" id="PF00239">
    <property type="entry name" value="Resolvase"/>
    <property type="match status" value="1"/>
</dbReference>
<feature type="domain" description="Resolvase/invertase-type recombinase catalytic" evidence="1">
    <location>
        <begin position="58"/>
        <end position="201"/>
    </location>
</feature>
<dbReference type="SUPFAM" id="SSF53041">
    <property type="entry name" value="Resolvase-like"/>
    <property type="match status" value="1"/>
</dbReference>
<dbReference type="SMART" id="SM00857">
    <property type="entry name" value="Resolvase"/>
    <property type="match status" value="1"/>
</dbReference>
<dbReference type="AlphaFoldDB" id="A0AAN1CU93"/>
<gene>
    <name evidence="2" type="ORF">A6E01_20065</name>
</gene>
<dbReference type="Pfam" id="PF13411">
    <property type="entry name" value="MerR_1"/>
    <property type="match status" value="1"/>
</dbReference>
<dbReference type="EMBL" id="CP016179">
    <property type="protein sequence ID" value="ANO35511.1"/>
    <property type="molecule type" value="Genomic_DNA"/>
</dbReference>
<keyword evidence="2" id="KW-0614">Plasmid</keyword>
<dbReference type="Gene3D" id="1.10.1660.10">
    <property type="match status" value="1"/>
</dbReference>
<dbReference type="InterPro" id="IPR036162">
    <property type="entry name" value="Resolvase-like_N_sf"/>
</dbReference>
<dbReference type="InterPro" id="IPR009061">
    <property type="entry name" value="DNA-bd_dom_put_sf"/>
</dbReference>
<sequence length="201" mass="23183">MYSPAQFGKIIGKSVKTLQRWDATGVLIAKRNPKNRRYYTHEQYLEYIGVKAQKDKSSIVVYSRVSSAAQKPDLKNQIDALEKFCSANGYAVDEWLSETGSGLNYKRKKFNKLFLDIEMGKVSLLVIAHKDRLVRFGFEWFEAFAERHGCEVVIMNQESLSPAEEVTQDLLAIIHCFSSRLYGLRKYKDKVKKLVETKEDK</sequence>
<dbReference type="InterPro" id="IPR051491">
    <property type="entry name" value="Recombinase/Transposase-rel"/>
</dbReference>
<dbReference type="InterPro" id="IPR048046">
    <property type="entry name" value="Transpos_IS607"/>
</dbReference>
<accession>A0AAN1CU93</accession>
<dbReference type="InterPro" id="IPR006119">
    <property type="entry name" value="Resolv_N"/>
</dbReference>
<dbReference type="PANTHER" id="PTHR36172:SF1">
    <property type="entry name" value="RESOLVASE-RELATED"/>
    <property type="match status" value="1"/>
</dbReference>
<dbReference type="SUPFAM" id="SSF46955">
    <property type="entry name" value="Putative DNA-binding domain"/>
    <property type="match status" value="1"/>
</dbReference>
<dbReference type="NCBIfam" id="NF033518">
    <property type="entry name" value="transpos_IS607"/>
    <property type="match status" value="1"/>
</dbReference>
<dbReference type="InterPro" id="IPR041718">
    <property type="entry name" value="IS607_transposase-like"/>
</dbReference>
<proteinExistence type="predicted"/>
<dbReference type="Gene3D" id="3.40.50.1390">
    <property type="entry name" value="Resolvase, N-terminal catalytic domain"/>
    <property type="match status" value="1"/>
</dbReference>
<dbReference type="InterPro" id="IPR000551">
    <property type="entry name" value="MerR-type_HTH_dom"/>
</dbReference>
<organism evidence="2 3">
    <name type="scientific">Vibrio breoganii</name>
    <dbReference type="NCBI Taxonomy" id="553239"/>
    <lineage>
        <taxon>Bacteria</taxon>
        <taxon>Pseudomonadati</taxon>
        <taxon>Pseudomonadota</taxon>
        <taxon>Gammaproteobacteria</taxon>
        <taxon>Vibrionales</taxon>
        <taxon>Vibrionaceae</taxon>
        <taxon>Vibrio</taxon>
    </lineage>
</organism>
<evidence type="ECO:0000313" key="2">
    <source>
        <dbReference type="EMBL" id="ANO35511.1"/>
    </source>
</evidence>
<protein>
    <submittedName>
        <fullName evidence="2">Inosine-5-monophosphate dehydrogenase</fullName>
    </submittedName>
</protein>
<dbReference type="PROSITE" id="PS51736">
    <property type="entry name" value="RECOMBINASES_3"/>
    <property type="match status" value="1"/>
</dbReference>
<dbReference type="FunFam" id="3.40.50.1390:FF:000002">
    <property type="entry name" value="ORF1 in transposon ISC1904"/>
    <property type="match status" value="1"/>
</dbReference>
<geneLocation type="plasmid" evidence="2 3">
    <name>unnamed1</name>
</geneLocation>
<dbReference type="CDD" id="cd03769">
    <property type="entry name" value="SR_IS607_transposase_like"/>
    <property type="match status" value="1"/>
</dbReference>
<name>A0AAN1CU93_9VIBR</name>
<dbReference type="Proteomes" id="UP000092018">
    <property type="component" value="Plasmid unnamed1"/>
</dbReference>